<evidence type="ECO:0008006" key="3">
    <source>
        <dbReference type="Google" id="ProtNLM"/>
    </source>
</evidence>
<gene>
    <name evidence="1" type="ORF">JFN93_00480</name>
</gene>
<organism evidence="1 2">
    <name type="scientific">Geomesophilobacter sediminis</name>
    <dbReference type="NCBI Taxonomy" id="2798584"/>
    <lineage>
        <taxon>Bacteria</taxon>
        <taxon>Pseudomonadati</taxon>
        <taxon>Thermodesulfobacteriota</taxon>
        <taxon>Desulfuromonadia</taxon>
        <taxon>Geobacterales</taxon>
        <taxon>Geobacteraceae</taxon>
        <taxon>Geomesophilobacter</taxon>
    </lineage>
</organism>
<sequence length="511" mass="58629">MKVLFYNFYPLDSNGMPGLLDEALEYLQDPENAVLFVTCSGETKPCDSNPEESRIRCWECMLSSRLLLSKLKHPNFTHKTLGEFLSDEARRRVKSTVFQYDAIEDVKEIAYRDNNIGLGVVSSYVSMTRNLNPALTTLNRRYFDHALRASAYLTEATLEMVHRFAPDVVCLVNGRFGGMRPVMEVSLSKKVSTSILEFTFSSSRRQQNKMKYLDAMPHDIDNTARIIEDAWDNWCKSVDKEKVAASFYEKRRKGETASDHVYISGQDRELLPANWDSSKRNFVIFNSSEDEFFCIGDAFDKYKIFPSQIDGILHLVQQASQDPSIHFYLRIHPNLKRIKFKYHTGLADLFKDYPNITVIPAASPVSTYKLIDACEKVFVFGSTAGVEAAYWGKPVVLLGGAYYLYLDVAYYPKHLSEVDALIHQPLEPKPRLGALKYALYIFGELGTPYQYMNYNCKEIKIRSKTLLLPLCYEYKGSMLPYLSLVIFFRLVNLLPHLYFKKVTMQALCAEN</sequence>
<reference evidence="1" key="1">
    <citation type="submission" date="2020-12" db="EMBL/GenBank/DDBJ databases">
        <title>Geomonas sp. Red875, isolated from river sediment.</title>
        <authorList>
            <person name="Xu Z."/>
            <person name="Zhang Z."/>
            <person name="Masuda Y."/>
            <person name="Itoh H."/>
            <person name="Senoo K."/>
        </authorList>
    </citation>
    <scope>NUCLEOTIDE SEQUENCE</scope>
    <source>
        <strain evidence="1">Red875</strain>
    </source>
</reference>
<evidence type="ECO:0000313" key="1">
    <source>
        <dbReference type="EMBL" id="MBJ6723169.1"/>
    </source>
</evidence>
<accession>A0A8J7IMU7</accession>
<evidence type="ECO:0000313" key="2">
    <source>
        <dbReference type="Proteomes" id="UP000636888"/>
    </source>
</evidence>
<keyword evidence="2" id="KW-1185">Reference proteome</keyword>
<dbReference type="AlphaFoldDB" id="A0A8J7IMU7"/>
<comment type="caution">
    <text evidence="1">The sequence shown here is derived from an EMBL/GenBank/DDBJ whole genome shotgun (WGS) entry which is preliminary data.</text>
</comment>
<dbReference type="EMBL" id="JAEMHM010000001">
    <property type="protein sequence ID" value="MBJ6723169.1"/>
    <property type="molecule type" value="Genomic_DNA"/>
</dbReference>
<proteinExistence type="predicted"/>
<dbReference type="Pfam" id="PF05159">
    <property type="entry name" value="Capsule_synth"/>
    <property type="match status" value="1"/>
</dbReference>
<dbReference type="GO" id="GO:0015774">
    <property type="term" value="P:polysaccharide transport"/>
    <property type="evidence" value="ECO:0007669"/>
    <property type="project" value="InterPro"/>
</dbReference>
<dbReference type="Proteomes" id="UP000636888">
    <property type="component" value="Unassembled WGS sequence"/>
</dbReference>
<dbReference type="RefSeq" id="WP_199382016.1">
    <property type="nucleotide sequence ID" value="NZ_JAEMHM010000001.1"/>
</dbReference>
<protein>
    <recommendedName>
        <fullName evidence="3">Capsule biosynthesis protein</fullName>
    </recommendedName>
</protein>
<name>A0A8J7IMU7_9BACT</name>
<dbReference type="InterPro" id="IPR007833">
    <property type="entry name" value="Capsule_polysaccharide_synth"/>
</dbReference>
<dbReference type="GO" id="GO:0000271">
    <property type="term" value="P:polysaccharide biosynthetic process"/>
    <property type="evidence" value="ECO:0007669"/>
    <property type="project" value="InterPro"/>
</dbReference>